<dbReference type="OrthoDB" id="9806673at2"/>
<dbReference type="FunFam" id="3.30.160.20:FF:000004">
    <property type="entry name" value="Peptide chain release factor 1"/>
    <property type="match status" value="1"/>
</dbReference>
<dbReference type="STRING" id="1524460.IX84_03775"/>
<evidence type="ECO:0000313" key="9">
    <source>
        <dbReference type="EMBL" id="KGE89438.1"/>
    </source>
</evidence>
<evidence type="ECO:0000256" key="7">
    <source>
        <dbReference type="SAM" id="Coils"/>
    </source>
</evidence>
<dbReference type="GO" id="GO:0016149">
    <property type="term" value="F:translation release factor activity, codon specific"/>
    <property type="evidence" value="ECO:0007669"/>
    <property type="project" value="UniProtKB-UniRule"/>
</dbReference>
<dbReference type="PANTHER" id="PTHR43804">
    <property type="entry name" value="LD18447P"/>
    <property type="match status" value="1"/>
</dbReference>
<feature type="coiled-coil region" evidence="7">
    <location>
        <begin position="51"/>
        <end position="93"/>
    </location>
</feature>
<dbReference type="HAMAP" id="MF_00093">
    <property type="entry name" value="Rel_fac_1"/>
    <property type="match status" value="1"/>
</dbReference>
<dbReference type="SMART" id="SM00937">
    <property type="entry name" value="PCRF"/>
    <property type="match status" value="1"/>
</dbReference>
<name>A0A098SCP4_9BACT</name>
<dbReference type="SUPFAM" id="SSF75620">
    <property type="entry name" value="Release factor"/>
    <property type="match status" value="1"/>
</dbReference>
<dbReference type="Gene3D" id="3.30.70.1660">
    <property type="match status" value="1"/>
</dbReference>
<gene>
    <name evidence="5" type="primary">prfA</name>
    <name evidence="9" type="ORF">IX84_03775</name>
</gene>
<dbReference type="NCBIfam" id="NF001859">
    <property type="entry name" value="PRK00591.1"/>
    <property type="match status" value="1"/>
</dbReference>
<evidence type="ECO:0000256" key="6">
    <source>
        <dbReference type="NCBIfam" id="TIGR00019"/>
    </source>
</evidence>
<dbReference type="NCBIfam" id="TIGR00019">
    <property type="entry name" value="prfA"/>
    <property type="match status" value="1"/>
</dbReference>
<dbReference type="InterPro" id="IPR045853">
    <property type="entry name" value="Pep_chain_release_fac_I_sf"/>
</dbReference>
<keyword evidence="5" id="KW-0963">Cytoplasm</keyword>
<dbReference type="Pfam" id="PF03462">
    <property type="entry name" value="PCRF"/>
    <property type="match status" value="1"/>
</dbReference>
<reference evidence="9 10" key="1">
    <citation type="journal article" date="2014" name="Int. J. Syst. Evol. Microbiol.">
        <title>Phaeodactylibacter xiamenensis gen. nov., sp. nov., a member of the family Saprospiraceae isolated from the marine alga Phaeodactylum tricornutum.</title>
        <authorList>
            <person name="Chen Z.Jr."/>
            <person name="Lei X."/>
            <person name="Lai Q."/>
            <person name="Li Y."/>
            <person name="Zhang B."/>
            <person name="Zhang J."/>
            <person name="Zhang H."/>
            <person name="Yang L."/>
            <person name="Zheng W."/>
            <person name="Tian Y."/>
            <person name="Yu Z."/>
            <person name="Xu H.Jr."/>
            <person name="Zheng T."/>
        </authorList>
    </citation>
    <scope>NUCLEOTIDE SEQUENCE [LARGE SCALE GENOMIC DNA]</scope>
    <source>
        <strain evidence="9 10">KD52</strain>
    </source>
</reference>
<keyword evidence="7" id="KW-0175">Coiled coil</keyword>
<comment type="function">
    <text evidence="1 5">Peptide chain release factor 1 directs the termination of translation in response to the peptide chain termination codons UAG and UAA.</text>
</comment>
<sequence>MLDKLEAIKDRYLYLEEQMADPDVISDMDRYTKIGKEYKDLKSIVEAHDAYAELLGNIDTAQEMIKEEDSEMREMAKMELEELLPQREEMEEKIKMLLIPKDPEDTKDVIFEIRSGTGGDEASLFAGDLYRMYSRYFDTKGLKTETVSVNEGTVGGYNKIVLEVSGEDVYGLLKFESGAHRVQRIPQTESQGRVHTSAATVVVMPKLEMEDVDINKADLKIDTYRSSGAGGQHVNKTESAVRITHLPTGIVSESQDGRSQIKNREIALNRLYVKIMEVRRQEYESEQAAKRKSLVGSGDRAGKIRTYNYPQNRVTDHRLEGEHKNFPLQTIIEGDLDPIIEQLKVTENAERMKEGADAQIN</sequence>
<evidence type="ECO:0000256" key="5">
    <source>
        <dbReference type="HAMAP-Rule" id="MF_00093"/>
    </source>
</evidence>
<dbReference type="InterPro" id="IPR005139">
    <property type="entry name" value="PCRF"/>
</dbReference>
<evidence type="ECO:0000256" key="2">
    <source>
        <dbReference type="ARBA" id="ARBA00010835"/>
    </source>
</evidence>
<evidence type="ECO:0000256" key="4">
    <source>
        <dbReference type="ARBA" id="ARBA00022917"/>
    </source>
</evidence>
<comment type="caution">
    <text evidence="9">The sequence shown here is derived from an EMBL/GenBank/DDBJ whole genome shotgun (WGS) entry which is preliminary data.</text>
</comment>
<dbReference type="InterPro" id="IPR050057">
    <property type="entry name" value="Prokaryotic/Mito_RF"/>
</dbReference>
<comment type="subcellular location">
    <subcellularLocation>
        <location evidence="5">Cytoplasm</location>
    </subcellularLocation>
</comment>
<dbReference type="EMBL" id="JPOS01000010">
    <property type="protein sequence ID" value="KGE89438.1"/>
    <property type="molecule type" value="Genomic_DNA"/>
</dbReference>
<dbReference type="FunFam" id="3.30.70.1660:FF:000002">
    <property type="entry name" value="Peptide chain release factor 1"/>
    <property type="match status" value="1"/>
</dbReference>
<evidence type="ECO:0000313" key="10">
    <source>
        <dbReference type="Proteomes" id="UP000029736"/>
    </source>
</evidence>
<feature type="domain" description="Prokaryotic-type class I peptide chain release factors" evidence="8">
    <location>
        <begin position="225"/>
        <end position="241"/>
    </location>
</feature>
<dbReference type="Proteomes" id="UP000029736">
    <property type="component" value="Unassembled WGS sequence"/>
</dbReference>
<evidence type="ECO:0000256" key="1">
    <source>
        <dbReference type="ARBA" id="ARBA00002986"/>
    </source>
</evidence>
<evidence type="ECO:0000259" key="8">
    <source>
        <dbReference type="PROSITE" id="PS00745"/>
    </source>
</evidence>
<keyword evidence="4 5" id="KW-0648">Protein biosynthesis</keyword>
<keyword evidence="10" id="KW-1185">Reference proteome</keyword>
<comment type="similarity">
    <text evidence="2 5">Belongs to the prokaryotic/mitochondrial release factor family.</text>
</comment>
<dbReference type="Pfam" id="PF00472">
    <property type="entry name" value="RF-1"/>
    <property type="match status" value="1"/>
</dbReference>
<dbReference type="InterPro" id="IPR004373">
    <property type="entry name" value="RF-1"/>
</dbReference>
<protein>
    <recommendedName>
        <fullName evidence="5 6">Peptide chain release factor 1</fullName>
        <shortName evidence="5">RF-1</shortName>
    </recommendedName>
</protein>
<accession>A0A098SCP4</accession>
<dbReference type="InterPro" id="IPR000352">
    <property type="entry name" value="Pep_chain_release_fac_I"/>
</dbReference>
<keyword evidence="3 5" id="KW-0488">Methylation</keyword>
<organism evidence="9 10">
    <name type="scientific">Phaeodactylibacter xiamenensis</name>
    <dbReference type="NCBI Taxonomy" id="1524460"/>
    <lineage>
        <taxon>Bacteria</taxon>
        <taxon>Pseudomonadati</taxon>
        <taxon>Bacteroidota</taxon>
        <taxon>Saprospiria</taxon>
        <taxon>Saprospirales</taxon>
        <taxon>Haliscomenobacteraceae</taxon>
        <taxon>Phaeodactylibacter</taxon>
    </lineage>
</organism>
<dbReference type="Gene3D" id="3.30.160.20">
    <property type="match status" value="1"/>
</dbReference>
<proteinExistence type="inferred from homology"/>
<feature type="modified residue" description="N5-methylglutamine" evidence="5">
    <location>
        <position position="232"/>
    </location>
</feature>
<dbReference type="PANTHER" id="PTHR43804:SF7">
    <property type="entry name" value="LD18447P"/>
    <property type="match status" value="1"/>
</dbReference>
<dbReference type="Gene3D" id="6.10.140.1950">
    <property type="match status" value="1"/>
</dbReference>
<dbReference type="AlphaFoldDB" id="A0A098SCP4"/>
<dbReference type="RefSeq" id="WP_044216586.1">
    <property type="nucleotide sequence ID" value="NZ_JBKAGJ010000019.1"/>
</dbReference>
<comment type="PTM">
    <text evidence="5">Methylated by PrmC. Methylation increases the termination efficiency of RF1.</text>
</comment>
<evidence type="ECO:0000256" key="3">
    <source>
        <dbReference type="ARBA" id="ARBA00022481"/>
    </source>
</evidence>
<dbReference type="PROSITE" id="PS00745">
    <property type="entry name" value="RF_PROK_I"/>
    <property type="match status" value="1"/>
</dbReference>
<dbReference type="GO" id="GO:0005737">
    <property type="term" value="C:cytoplasm"/>
    <property type="evidence" value="ECO:0007669"/>
    <property type="project" value="UniProtKB-SubCell"/>
</dbReference>